<reference evidence="13 14" key="1">
    <citation type="journal article" date="2017" name="Gigascience">
        <title>Genome sequence of the small brown planthopper, Laodelphax striatellus.</title>
        <authorList>
            <person name="Zhu J."/>
            <person name="Jiang F."/>
            <person name="Wang X."/>
            <person name="Yang P."/>
            <person name="Bao Y."/>
            <person name="Zhao W."/>
            <person name="Wang W."/>
            <person name="Lu H."/>
            <person name="Wang Q."/>
            <person name="Cui N."/>
            <person name="Li J."/>
            <person name="Chen X."/>
            <person name="Luo L."/>
            <person name="Yu J."/>
            <person name="Kang L."/>
            <person name="Cui F."/>
        </authorList>
    </citation>
    <scope>NUCLEOTIDE SEQUENCE [LARGE SCALE GENOMIC DNA]</scope>
    <source>
        <strain evidence="13">Lst14</strain>
    </source>
</reference>
<protein>
    <recommendedName>
        <fullName evidence="15">UDP-glucuronosyltransferase</fullName>
    </recommendedName>
</protein>
<dbReference type="SUPFAM" id="SSF53756">
    <property type="entry name" value="UDP-Glycosyltransferase/glycogen phosphorylase"/>
    <property type="match status" value="1"/>
</dbReference>
<dbReference type="GO" id="GO:0008194">
    <property type="term" value="F:UDP-glycosyltransferase activity"/>
    <property type="evidence" value="ECO:0007669"/>
    <property type="project" value="InterPro"/>
</dbReference>
<evidence type="ECO:0000256" key="6">
    <source>
        <dbReference type="ARBA" id="ARBA00022824"/>
    </source>
</evidence>
<dbReference type="InParanoid" id="A0A482WTH7"/>
<dbReference type="CDD" id="cd03784">
    <property type="entry name" value="GT1_Gtf-like"/>
    <property type="match status" value="1"/>
</dbReference>
<comment type="caution">
    <text evidence="13">The sequence shown here is derived from an EMBL/GenBank/DDBJ whole genome shotgun (WGS) entry which is preliminary data.</text>
</comment>
<organism evidence="13 14">
    <name type="scientific">Laodelphax striatellus</name>
    <name type="common">Small brown planthopper</name>
    <name type="synonym">Delphax striatella</name>
    <dbReference type="NCBI Taxonomy" id="195883"/>
    <lineage>
        <taxon>Eukaryota</taxon>
        <taxon>Metazoa</taxon>
        <taxon>Ecdysozoa</taxon>
        <taxon>Arthropoda</taxon>
        <taxon>Hexapoda</taxon>
        <taxon>Insecta</taxon>
        <taxon>Pterygota</taxon>
        <taxon>Neoptera</taxon>
        <taxon>Paraneoptera</taxon>
        <taxon>Hemiptera</taxon>
        <taxon>Auchenorrhyncha</taxon>
        <taxon>Fulgoroidea</taxon>
        <taxon>Delphacidae</taxon>
        <taxon>Criomorphinae</taxon>
        <taxon>Laodelphax</taxon>
    </lineage>
</organism>
<evidence type="ECO:0000256" key="3">
    <source>
        <dbReference type="ARBA" id="ARBA00022676"/>
    </source>
</evidence>
<gene>
    <name evidence="13" type="ORF">LSTR_LSTR004575</name>
</gene>
<evidence type="ECO:0000256" key="5">
    <source>
        <dbReference type="ARBA" id="ARBA00022692"/>
    </source>
</evidence>
<dbReference type="Gene3D" id="3.40.50.2000">
    <property type="entry name" value="Glycogen Phosphorylase B"/>
    <property type="match status" value="2"/>
</dbReference>
<evidence type="ECO:0000256" key="10">
    <source>
        <dbReference type="ARBA" id="ARBA00046288"/>
    </source>
</evidence>
<evidence type="ECO:0008006" key="15">
    <source>
        <dbReference type="Google" id="ProtNLM"/>
    </source>
</evidence>
<comment type="similarity">
    <text evidence="2">Belongs to the UDP-glycosyltransferase family.</text>
</comment>
<dbReference type="PANTHER" id="PTHR48043">
    <property type="entry name" value="EG:EG0003.4 PROTEIN-RELATED"/>
    <property type="match status" value="1"/>
</dbReference>
<feature type="signal peptide" evidence="12">
    <location>
        <begin position="1"/>
        <end position="18"/>
    </location>
</feature>
<dbReference type="OrthoDB" id="5835829at2759"/>
<dbReference type="AlphaFoldDB" id="A0A482WTH7"/>
<keyword evidence="7 11" id="KW-1133">Transmembrane helix</keyword>
<keyword evidence="9" id="KW-0325">Glycoprotein</keyword>
<evidence type="ECO:0000256" key="1">
    <source>
        <dbReference type="ARBA" id="ARBA00004240"/>
    </source>
</evidence>
<keyword evidence="8 11" id="KW-0472">Membrane</keyword>
<name>A0A482WTH7_LAOST</name>
<evidence type="ECO:0000256" key="8">
    <source>
        <dbReference type="ARBA" id="ARBA00023136"/>
    </source>
</evidence>
<keyword evidence="4" id="KW-0808">Transferase</keyword>
<dbReference type="Pfam" id="PF00201">
    <property type="entry name" value="UDPGT"/>
    <property type="match status" value="1"/>
</dbReference>
<accession>A0A482WTH7</accession>
<evidence type="ECO:0000256" key="7">
    <source>
        <dbReference type="ARBA" id="ARBA00022989"/>
    </source>
</evidence>
<keyword evidence="14" id="KW-1185">Reference proteome</keyword>
<evidence type="ECO:0000256" key="9">
    <source>
        <dbReference type="ARBA" id="ARBA00023180"/>
    </source>
</evidence>
<dbReference type="FunFam" id="3.40.50.2000:FF:000050">
    <property type="entry name" value="UDP-glucuronosyltransferase"/>
    <property type="match status" value="1"/>
</dbReference>
<keyword evidence="5 11" id="KW-0812">Transmembrane</keyword>
<evidence type="ECO:0000256" key="12">
    <source>
        <dbReference type="SAM" id="SignalP"/>
    </source>
</evidence>
<feature type="transmembrane region" description="Helical" evidence="11">
    <location>
        <begin position="476"/>
        <end position="500"/>
    </location>
</feature>
<evidence type="ECO:0000256" key="11">
    <source>
        <dbReference type="SAM" id="Phobius"/>
    </source>
</evidence>
<keyword evidence="12" id="KW-0732">Signal</keyword>
<comment type="subcellular location">
    <subcellularLocation>
        <location evidence="10">Endomembrane system</location>
        <topology evidence="10">Single-pass type I membrane protein</topology>
    </subcellularLocation>
    <subcellularLocation>
        <location evidence="1">Endoplasmic reticulum</location>
    </subcellularLocation>
</comment>
<keyword evidence="3" id="KW-0328">Glycosyltransferase</keyword>
<dbReference type="GO" id="GO:0005783">
    <property type="term" value="C:endoplasmic reticulum"/>
    <property type="evidence" value="ECO:0007669"/>
    <property type="project" value="UniProtKB-SubCell"/>
</dbReference>
<evidence type="ECO:0000256" key="4">
    <source>
        <dbReference type="ARBA" id="ARBA00022679"/>
    </source>
</evidence>
<dbReference type="InterPro" id="IPR050271">
    <property type="entry name" value="UDP-glycosyltransferase"/>
</dbReference>
<sequence length="520" mass="60029">MMIYSLVVSILALHTVESANILTIVPFPSYSHEAPLLNIAEELANRGHNLTVITTRLPNKPIKNYRTVDISETYNHFSNLYNIIGFSFQKQWNPMQMINFFPYVIYHLCDFELGLPNVQEFIRTANQTSYDLVIIEDLMFASYFGLVHKLGSPPVVGVTTFPPWTLVNRYMGMPSNPSYMPELFIGYSDEMGFTERFFNTLFHYYTVYLSRLAISPLQERVLRKYFGPDVPSAEEMEYNKSLVLMPADLSISYAAPVPPNVIRIGPLHIEKGKPLPSTIQRWMDESENGVAYFSLGSNMKGTSLKEEKRQAFLDAFAKFPKIRFLWKFEIEDTLTNEVPKNVLIRKWMPQQDIFKHPRLRAFIYQGGLQSTEEAIYHGVPMLGVPLFSDQPFTTLKIVKEGVGLRLRLDDVTPKTVYEALNRLLTEKSFKENALRLSNLQRDQLVTPMESAIWWIEYVIRHKGARHLRPKSLDLSWYQYYLLDVYALIISILLVAILSFYKILKVCLSVCCSSKKKVKTT</sequence>
<dbReference type="InterPro" id="IPR002213">
    <property type="entry name" value="UDP_glucos_trans"/>
</dbReference>
<evidence type="ECO:0000313" key="13">
    <source>
        <dbReference type="EMBL" id="RZF36887.1"/>
    </source>
</evidence>
<evidence type="ECO:0000256" key="2">
    <source>
        <dbReference type="ARBA" id="ARBA00009995"/>
    </source>
</evidence>
<dbReference type="SMR" id="A0A482WTH7"/>
<feature type="chain" id="PRO_5019746064" description="UDP-glucuronosyltransferase" evidence="12">
    <location>
        <begin position="19"/>
        <end position="520"/>
    </location>
</feature>
<keyword evidence="6" id="KW-0256">Endoplasmic reticulum</keyword>
<dbReference type="EMBL" id="QKKF02025464">
    <property type="protein sequence ID" value="RZF36887.1"/>
    <property type="molecule type" value="Genomic_DNA"/>
</dbReference>
<dbReference type="PANTHER" id="PTHR48043:SF159">
    <property type="entry name" value="EG:EG0003.4 PROTEIN-RELATED"/>
    <property type="match status" value="1"/>
</dbReference>
<evidence type="ECO:0000313" key="14">
    <source>
        <dbReference type="Proteomes" id="UP000291343"/>
    </source>
</evidence>
<proteinExistence type="inferred from homology"/>
<dbReference type="Proteomes" id="UP000291343">
    <property type="component" value="Unassembled WGS sequence"/>
</dbReference>